<accession>A0ABM5D2J6</accession>
<evidence type="ECO:0000313" key="3">
    <source>
        <dbReference type="RefSeq" id="XP_072815126.1"/>
    </source>
</evidence>
<organism evidence="2 3">
    <name type="scientific">Vicugna pacos</name>
    <name type="common">Alpaca</name>
    <name type="synonym">Lama pacos</name>
    <dbReference type="NCBI Taxonomy" id="30538"/>
    <lineage>
        <taxon>Eukaryota</taxon>
        <taxon>Metazoa</taxon>
        <taxon>Chordata</taxon>
        <taxon>Craniata</taxon>
        <taxon>Vertebrata</taxon>
        <taxon>Euteleostomi</taxon>
        <taxon>Mammalia</taxon>
        <taxon>Eutheria</taxon>
        <taxon>Laurasiatheria</taxon>
        <taxon>Artiodactyla</taxon>
        <taxon>Tylopoda</taxon>
        <taxon>Camelidae</taxon>
        <taxon>Vicugna</taxon>
    </lineage>
</organism>
<dbReference type="GeneID" id="140695931"/>
<feature type="compositionally biased region" description="Basic and acidic residues" evidence="1">
    <location>
        <begin position="32"/>
        <end position="44"/>
    </location>
</feature>
<gene>
    <name evidence="3" type="primary">LOC140695931</name>
</gene>
<feature type="compositionally biased region" description="Gly residues" evidence="1">
    <location>
        <begin position="48"/>
        <end position="66"/>
    </location>
</feature>
<proteinExistence type="predicted"/>
<feature type="region of interest" description="Disordered" evidence="1">
    <location>
        <begin position="32"/>
        <end position="68"/>
    </location>
</feature>
<name>A0ABM5D2J6_VICPA</name>
<evidence type="ECO:0000256" key="1">
    <source>
        <dbReference type="SAM" id="MobiDB-lite"/>
    </source>
</evidence>
<sequence>MWLQDGPATPARVASLPWELVTAAGHQLTDEPLVRRSSRQERAEGLGVKTGAGGGLGPGSGDGRGPFCGEVRSSLGGGRAEQHCVRSPILCALSGSGTFPDTISYAPGAGGVPPRRSWRVPQPPSRSLLPWTSRLLPLCPARDLTAARTSIPVSKTQKLRLRGRATTWRCLEGAECDPGPSDWRSARPAGTPSAHTLFLRPPPRCPLHFPCLSVLEGVPAPPCSYLLPRPPGSAVAAPPPGPSYRPLMGSTGPRGAKSGLGHLVSAREGAWRQAMSGRPSLSLLRCCPRRPQLELDGQLGGWMGGQVLADVQQVLLQKPWTV</sequence>
<evidence type="ECO:0000313" key="2">
    <source>
        <dbReference type="Proteomes" id="UP001652581"/>
    </source>
</evidence>
<reference evidence="3" key="1">
    <citation type="submission" date="2025-08" db="UniProtKB">
        <authorList>
            <consortium name="RefSeq"/>
        </authorList>
    </citation>
    <scope>IDENTIFICATION</scope>
</reference>
<keyword evidence="2" id="KW-1185">Reference proteome</keyword>
<dbReference type="Proteomes" id="UP001652581">
    <property type="component" value="Chromosome 4"/>
</dbReference>
<dbReference type="RefSeq" id="XP_072815126.1">
    <property type="nucleotide sequence ID" value="XM_072959025.1"/>
</dbReference>
<protein>
    <submittedName>
        <fullName evidence="3">Uncharacterized protein</fullName>
    </submittedName>
</protein>